<dbReference type="EMBL" id="CP099489">
    <property type="protein sequence ID" value="USQ81649.1"/>
    <property type="molecule type" value="Genomic_DNA"/>
</dbReference>
<gene>
    <name evidence="2" type="ORF">NF556_08380</name>
</gene>
<dbReference type="RefSeq" id="WP_252595185.1">
    <property type="nucleotide sequence ID" value="NZ_CP099489.1"/>
</dbReference>
<keyword evidence="3" id="KW-1185">Reference proteome</keyword>
<keyword evidence="1" id="KW-0812">Transmembrane</keyword>
<accession>A0ABY4YYP1</accession>
<reference evidence="2" key="1">
    <citation type="submission" date="2022-06" db="EMBL/GenBank/DDBJ databases">
        <title>Ornithinimicrobium HY1793.</title>
        <authorList>
            <person name="Huang Y."/>
        </authorList>
    </citation>
    <scope>NUCLEOTIDE SEQUENCE</scope>
    <source>
        <strain evidence="2">HY1793</strain>
    </source>
</reference>
<protein>
    <submittedName>
        <fullName evidence="2">Uncharacterized protein</fullName>
    </submittedName>
</protein>
<keyword evidence="1" id="KW-0472">Membrane</keyword>
<evidence type="ECO:0000313" key="3">
    <source>
        <dbReference type="Proteomes" id="UP001056455"/>
    </source>
</evidence>
<feature type="transmembrane region" description="Helical" evidence="1">
    <location>
        <begin position="49"/>
        <end position="68"/>
    </location>
</feature>
<evidence type="ECO:0000313" key="2">
    <source>
        <dbReference type="EMBL" id="USQ81649.1"/>
    </source>
</evidence>
<evidence type="ECO:0000256" key="1">
    <source>
        <dbReference type="SAM" id="Phobius"/>
    </source>
</evidence>
<name>A0ABY4YYP1_9MICO</name>
<keyword evidence="1" id="KW-1133">Transmembrane helix</keyword>
<proteinExistence type="predicted"/>
<dbReference type="Proteomes" id="UP001056455">
    <property type="component" value="Chromosome"/>
</dbReference>
<sequence>MQRMSEKAGGTAAAGRGINWVGHPEVSGSLVGASGGTVFVLVNRGGLPGAWPAIALAAWGVAALAYVWTTFVRVRLMPELARPATSAPVVYVLSVLGMVGLIVLGARVLEWVDLPEAQPSLVVTAVGLHFLPFARAFRAPVFRVLGVVLAVIGLLGVTGTVLLGPVAAASAAVLAGLVIFAVMTTLAVLPPVPTPSTALRDAPSSLVT</sequence>
<feature type="transmembrane region" description="Helical" evidence="1">
    <location>
        <begin position="169"/>
        <end position="189"/>
    </location>
</feature>
<organism evidence="2 3">
    <name type="scientific">Ornithinimicrobium faecis</name>
    <dbReference type="NCBI Taxonomy" id="2934158"/>
    <lineage>
        <taxon>Bacteria</taxon>
        <taxon>Bacillati</taxon>
        <taxon>Actinomycetota</taxon>
        <taxon>Actinomycetes</taxon>
        <taxon>Micrococcales</taxon>
        <taxon>Ornithinimicrobiaceae</taxon>
        <taxon>Ornithinimicrobium</taxon>
    </lineage>
</organism>
<feature type="transmembrane region" description="Helical" evidence="1">
    <location>
        <begin position="89"/>
        <end position="109"/>
    </location>
</feature>
<feature type="transmembrane region" description="Helical" evidence="1">
    <location>
        <begin position="144"/>
        <end position="163"/>
    </location>
</feature>